<keyword evidence="2" id="KW-1185">Reference proteome</keyword>
<evidence type="ECO:0000313" key="1">
    <source>
        <dbReference type="EMBL" id="KAH1038536.1"/>
    </source>
</evidence>
<dbReference type="OrthoDB" id="1740520at2759"/>
<protein>
    <submittedName>
        <fullName evidence="1">Uncharacterized protein</fullName>
    </submittedName>
</protein>
<comment type="caution">
    <text evidence="1">The sequence shown here is derived from an EMBL/GenBank/DDBJ whole genome shotgun (WGS) entry which is preliminary data.</text>
</comment>
<accession>A0A9D3UDI5</accession>
<sequence>MKRKGTADAGTKKRDNFLHQSLFMPKGLPDGAELAYFVKGQKFIQKLIEGYKQGSTCCNGRQKTTVSSCPYIYIASPELAYIARI</sequence>
<proteinExistence type="predicted"/>
<dbReference type="EMBL" id="JAIQCV010000012">
    <property type="protein sequence ID" value="KAH1038536.1"/>
    <property type="molecule type" value="Genomic_DNA"/>
</dbReference>
<gene>
    <name evidence="1" type="ORF">J1N35_040279</name>
</gene>
<organism evidence="1 2">
    <name type="scientific">Gossypium stocksii</name>
    <dbReference type="NCBI Taxonomy" id="47602"/>
    <lineage>
        <taxon>Eukaryota</taxon>
        <taxon>Viridiplantae</taxon>
        <taxon>Streptophyta</taxon>
        <taxon>Embryophyta</taxon>
        <taxon>Tracheophyta</taxon>
        <taxon>Spermatophyta</taxon>
        <taxon>Magnoliopsida</taxon>
        <taxon>eudicotyledons</taxon>
        <taxon>Gunneridae</taxon>
        <taxon>Pentapetalae</taxon>
        <taxon>rosids</taxon>
        <taxon>malvids</taxon>
        <taxon>Malvales</taxon>
        <taxon>Malvaceae</taxon>
        <taxon>Malvoideae</taxon>
        <taxon>Gossypium</taxon>
    </lineage>
</organism>
<evidence type="ECO:0000313" key="2">
    <source>
        <dbReference type="Proteomes" id="UP000828251"/>
    </source>
</evidence>
<dbReference type="AlphaFoldDB" id="A0A9D3UDI5"/>
<dbReference type="Proteomes" id="UP000828251">
    <property type="component" value="Unassembled WGS sequence"/>
</dbReference>
<name>A0A9D3UDI5_9ROSI</name>
<reference evidence="1 2" key="1">
    <citation type="journal article" date="2021" name="Plant Biotechnol. J.">
        <title>Multi-omics assisted identification of the key and species-specific regulatory components of drought-tolerant mechanisms in Gossypium stocksii.</title>
        <authorList>
            <person name="Yu D."/>
            <person name="Ke L."/>
            <person name="Zhang D."/>
            <person name="Wu Y."/>
            <person name="Sun Y."/>
            <person name="Mei J."/>
            <person name="Sun J."/>
            <person name="Sun Y."/>
        </authorList>
    </citation>
    <scope>NUCLEOTIDE SEQUENCE [LARGE SCALE GENOMIC DNA]</scope>
    <source>
        <strain evidence="2">cv. E1</strain>
        <tissue evidence="1">Leaf</tissue>
    </source>
</reference>